<dbReference type="AlphaFoldDB" id="A0A4Q7J4M1"/>
<dbReference type="RefSeq" id="WP_130478167.1">
    <property type="nucleotide sequence ID" value="NZ_SFCC01000014.1"/>
</dbReference>
<sequence length="633" mass="66765">MRRRTGVIAAALSGLSVLAAPAPAVAAAEPADGVRSVLLATGDRVDVHGPRGQETAVLRPRAGSADAFVTQRDADGGLYVIPASAPPGLDRSLFTVTAPGHGDSPPVAATHPLRLTVLDETGGPNNGTVAVTNLDDKTSYTRFVSTVDGAASVDVPGGHYEAAAFVPDFTGGKWWVRTVIKNFTVTAGTSVTLDARTATVPAGSTTPRPAELVGNSVHYQAADAKGATGVAFNFHSQQPAEFLFNPAPAAEVGNRHIAVGEHKRSPAGAAEPYTYDLKFRADGALGDNLRHTYRPADLAALRVGYHGDVAHQTGVARVSRFAHESAGAAFFRYFDTPVRRTEYVVGSPGLWYQDNVIANRMGDGRHIGYAQTYRPGTTVPRDYFHGPMVPGIAEPAPDNSSWICAGCRQGDSMRFHLAPLLDPDGKVYFWDSPSGGTTTSARLRLLTADGTSLLDVTGFYGGQATVPAARGRYRAVMELRRSGPWFHHSTASRTEWTFTSGHSAEQTVPDNWRCSDDTPAACSALPLLTVAPRLDTALDGTMPVGPARLTVAFGPAPGAPEQAVTQAAVEVSFDDGATWQKTALVPLGDGRYRAHWFNPRSAARQDVAVRTSATDAAGNSVTQTVTAAYTVGK</sequence>
<evidence type="ECO:0008006" key="4">
    <source>
        <dbReference type="Google" id="ProtNLM"/>
    </source>
</evidence>
<name>A0A4Q7J4M1_9PSEU</name>
<feature type="signal peptide" evidence="1">
    <location>
        <begin position="1"/>
        <end position="19"/>
    </location>
</feature>
<evidence type="ECO:0000313" key="2">
    <source>
        <dbReference type="EMBL" id="RZQ60954.1"/>
    </source>
</evidence>
<dbReference type="OrthoDB" id="3586357at2"/>
<organism evidence="2 3">
    <name type="scientific">Amycolatopsis suaedae</name>
    <dbReference type="NCBI Taxonomy" id="2510978"/>
    <lineage>
        <taxon>Bacteria</taxon>
        <taxon>Bacillati</taxon>
        <taxon>Actinomycetota</taxon>
        <taxon>Actinomycetes</taxon>
        <taxon>Pseudonocardiales</taxon>
        <taxon>Pseudonocardiaceae</taxon>
        <taxon>Amycolatopsis</taxon>
    </lineage>
</organism>
<keyword evidence="3" id="KW-1185">Reference proteome</keyword>
<feature type="chain" id="PRO_5039652002" description="Serine protease" evidence="1">
    <location>
        <begin position="20"/>
        <end position="633"/>
    </location>
</feature>
<proteinExistence type="predicted"/>
<reference evidence="2 3" key="1">
    <citation type="submission" date="2019-02" db="EMBL/GenBank/DDBJ databases">
        <title>Draft genome sequence of Amycolatopsis sp. 8-3EHSu isolated from roots of Suaeda maritima.</title>
        <authorList>
            <person name="Duangmal K."/>
            <person name="Chantavorakit T."/>
        </authorList>
    </citation>
    <scope>NUCLEOTIDE SEQUENCE [LARGE SCALE GENOMIC DNA]</scope>
    <source>
        <strain evidence="2 3">8-3EHSu</strain>
    </source>
</reference>
<protein>
    <recommendedName>
        <fullName evidence="4">Serine protease</fullName>
    </recommendedName>
</protein>
<comment type="caution">
    <text evidence="2">The sequence shown here is derived from an EMBL/GenBank/DDBJ whole genome shotgun (WGS) entry which is preliminary data.</text>
</comment>
<dbReference type="EMBL" id="SFCC01000014">
    <property type="protein sequence ID" value="RZQ60954.1"/>
    <property type="molecule type" value="Genomic_DNA"/>
</dbReference>
<keyword evidence="1" id="KW-0732">Signal</keyword>
<dbReference type="Proteomes" id="UP000292003">
    <property type="component" value="Unassembled WGS sequence"/>
</dbReference>
<gene>
    <name evidence="2" type="ORF">EWH70_26055</name>
</gene>
<evidence type="ECO:0000313" key="3">
    <source>
        <dbReference type="Proteomes" id="UP000292003"/>
    </source>
</evidence>
<evidence type="ECO:0000256" key="1">
    <source>
        <dbReference type="SAM" id="SignalP"/>
    </source>
</evidence>
<accession>A0A4Q7J4M1</accession>